<dbReference type="PANTHER" id="PTHR33258">
    <property type="entry name" value="TRANSPOSASE INSL FOR INSERTION SEQUENCE ELEMENT IS186A-RELATED"/>
    <property type="match status" value="1"/>
</dbReference>
<dbReference type="EMBL" id="CP003273">
    <property type="protein sequence ID" value="AGL00242.1"/>
    <property type="molecule type" value="Genomic_DNA"/>
</dbReference>
<dbReference type="STRING" id="767817.Desgi_0687"/>
<dbReference type="InterPro" id="IPR012337">
    <property type="entry name" value="RNaseH-like_sf"/>
</dbReference>
<evidence type="ECO:0000313" key="5">
    <source>
        <dbReference type="EMBL" id="AGL02790.1"/>
    </source>
</evidence>
<evidence type="ECO:0000313" key="7">
    <source>
        <dbReference type="Proteomes" id="UP000013520"/>
    </source>
</evidence>
<name>G6I2T3_9FIRM</name>
<gene>
    <name evidence="2" type="ORF">Desgi_0687</name>
    <name evidence="3" type="ORF">Desgi_1307</name>
    <name evidence="4" type="ORF">Desgi_2882</name>
    <name evidence="5" type="ORF">Desgi_3450</name>
    <name evidence="6" type="ORF">Desgi_4113</name>
</gene>
<evidence type="ECO:0000313" key="6">
    <source>
        <dbReference type="EMBL" id="AGL03368.1"/>
    </source>
</evidence>
<evidence type="ECO:0000259" key="1">
    <source>
        <dbReference type="Pfam" id="PF13546"/>
    </source>
</evidence>
<dbReference type="eggNOG" id="COG3385">
    <property type="taxonomic scope" value="Bacteria"/>
</dbReference>
<dbReference type="Pfam" id="PF13546">
    <property type="entry name" value="DDE_5"/>
    <property type="match status" value="1"/>
</dbReference>
<evidence type="ECO:0000313" key="2">
    <source>
        <dbReference type="EMBL" id="AGL00242.1"/>
    </source>
</evidence>
<dbReference type="KEGG" id="dgi:Desgi_1307"/>
<proteinExistence type="predicted"/>
<dbReference type="Gene3D" id="3.90.350.10">
    <property type="entry name" value="Transposase Inhibitor Protein From Tn5, Chain A, domain 1"/>
    <property type="match status" value="1"/>
</dbReference>
<dbReference type="KEGG" id="dgi:Desgi_3450"/>
<organism evidence="3 7">
    <name type="scientific">Desulfoscipio gibsoniae DSM 7213</name>
    <dbReference type="NCBI Taxonomy" id="767817"/>
    <lineage>
        <taxon>Bacteria</taxon>
        <taxon>Bacillati</taxon>
        <taxon>Bacillota</taxon>
        <taxon>Clostridia</taxon>
        <taxon>Eubacteriales</taxon>
        <taxon>Desulfallaceae</taxon>
        <taxon>Desulfoscipio</taxon>
    </lineage>
</organism>
<dbReference type="AlphaFoldDB" id="G6I2T3"/>
<reference evidence="3 7" key="1">
    <citation type="submission" date="2012-01" db="EMBL/GenBank/DDBJ databases">
        <title>Complete sequence of Desulfotomaculum gibsoniae DSM 7213.</title>
        <authorList>
            <consortium name="US DOE Joint Genome Institute"/>
            <person name="Lucas S."/>
            <person name="Han J."/>
            <person name="Lapidus A."/>
            <person name="Cheng J.-F."/>
            <person name="Goodwin L."/>
            <person name="Pitluck S."/>
            <person name="Peters L."/>
            <person name="Ovchinnikova G."/>
            <person name="Teshima H."/>
            <person name="Detter J.C."/>
            <person name="Han C."/>
            <person name="Tapia R."/>
            <person name="Land M."/>
            <person name="Hauser L."/>
            <person name="Kyrpides N."/>
            <person name="Ivanova N."/>
            <person name="Pagani I."/>
            <person name="Parshina S."/>
            <person name="Plugge C."/>
            <person name="Muyzer G."/>
            <person name="Kuever J."/>
            <person name="Ivanova A."/>
            <person name="Nazina T."/>
            <person name="Klenk H.-P."/>
            <person name="Brambilla E."/>
            <person name="Spring S."/>
            <person name="Stams A.F."/>
            <person name="Woyke T."/>
        </authorList>
    </citation>
    <scope>NUCLEOTIDE SEQUENCE [LARGE SCALE GENOMIC DNA]</scope>
    <source>
        <strain evidence="3 7">DSM 7213</strain>
    </source>
</reference>
<dbReference type="EMBL" id="CP003273">
    <property type="protein sequence ID" value="AGL03368.1"/>
    <property type="molecule type" value="Genomic_DNA"/>
</dbReference>
<dbReference type="PANTHER" id="PTHR33258:SF1">
    <property type="entry name" value="TRANSPOSASE INSL FOR INSERTION SEQUENCE ELEMENT IS186A-RELATED"/>
    <property type="match status" value="1"/>
</dbReference>
<dbReference type="KEGG" id="dgi:Desgi_2882"/>
<dbReference type="EMBL" id="CP003273">
    <property type="protein sequence ID" value="AGL02790.1"/>
    <property type="molecule type" value="Genomic_DNA"/>
</dbReference>
<dbReference type="EMBL" id="CP003273">
    <property type="protein sequence ID" value="AGL00814.1"/>
    <property type="molecule type" value="Genomic_DNA"/>
</dbReference>
<dbReference type="Proteomes" id="UP000013520">
    <property type="component" value="Chromosome"/>
</dbReference>
<protein>
    <submittedName>
        <fullName evidence="3">Transposase family protein</fullName>
    </submittedName>
</protein>
<dbReference type="HOGENOM" id="CLU_041101_2_0_9"/>
<accession>G6I2T3</accession>
<dbReference type="KEGG" id="dgi:Desgi_4113"/>
<dbReference type="InterPro" id="IPR038721">
    <property type="entry name" value="IS701-like_DDE_dom"/>
</dbReference>
<sequence>MAIILPKNDNNEQAKSYSDRFIKQAKIGTFLHQANIRKESGLSPLFLFQFIFSLVFQGKNLYRTLESGRIDNAPSKDAIYRFLNRPTFNWRKFLVTISSFLIKTRLLPLTSEGRARVLILDDSTYSRNRSKSVELLSRVHDHSTNRYLKGFRMLTLGWSDGGTFLPLAFSLLSSDKEKNRYQGLNQRIDKRTVGYRRRKEAIQKSTETMFSLLDQVNPFQLCASTLLFDSWFAFPVVIKRVLTEYHLHVVCMLKNMHRVYYTYNGSEYTLGQLYKVLRKKRGRAKILSSVVVGLGKAQNGNDVLVKIIFVRDRNRSKKWLAILTTNLELSDEEVIRIYGKRWEIECFFKVTKSHLHLAKEFQCRSYDALTAHTTIVFVRYIMLALSAREEKDPKTLGELFYLCCDEIEDIRFTEAVLLIIDLFASSFSKEFLLSEEQIQHFLDTFFEQLPAFLKSSLQKRAVA</sequence>
<evidence type="ECO:0000313" key="4">
    <source>
        <dbReference type="EMBL" id="AGL02281.1"/>
    </source>
</evidence>
<dbReference type="RefSeq" id="WP_006520890.1">
    <property type="nucleotide sequence ID" value="NC_021184.1"/>
</dbReference>
<dbReference type="KEGG" id="dgi:Desgi_0687"/>
<feature type="domain" description="Transposase IS701-like DDE" evidence="1">
    <location>
        <begin position="73"/>
        <end position="263"/>
    </location>
</feature>
<dbReference type="SUPFAM" id="SSF53098">
    <property type="entry name" value="Ribonuclease H-like"/>
    <property type="match status" value="1"/>
</dbReference>
<evidence type="ECO:0000313" key="3">
    <source>
        <dbReference type="EMBL" id="AGL00814.1"/>
    </source>
</evidence>
<keyword evidence="7" id="KW-1185">Reference proteome</keyword>
<dbReference type="EMBL" id="CP003273">
    <property type="protein sequence ID" value="AGL02281.1"/>
    <property type="molecule type" value="Genomic_DNA"/>
</dbReference>